<dbReference type="Proteomes" id="UP001574169">
    <property type="component" value="Unassembled WGS sequence"/>
</dbReference>
<evidence type="ECO:0000313" key="2">
    <source>
        <dbReference type="Proteomes" id="UP001574169"/>
    </source>
</evidence>
<gene>
    <name evidence="1" type="ORF">AAGV28_13375</name>
</gene>
<protein>
    <recommendedName>
        <fullName evidence="3">Preprotein translocase subunit SecB</fullName>
    </recommendedName>
</protein>
<evidence type="ECO:0008006" key="3">
    <source>
        <dbReference type="Google" id="ProtNLM"/>
    </source>
</evidence>
<evidence type="ECO:0000313" key="1">
    <source>
        <dbReference type="EMBL" id="MFA9192363.1"/>
    </source>
</evidence>
<name>A0ABV4TEM1_9FLAO</name>
<accession>A0ABV4TEM1</accession>
<dbReference type="RefSeq" id="WP_373407260.1">
    <property type="nucleotide sequence ID" value="NZ_JBCFQL010000015.1"/>
</dbReference>
<keyword evidence="2" id="KW-1185">Reference proteome</keyword>
<proteinExistence type="predicted"/>
<comment type="caution">
    <text evidence="1">The sequence shown here is derived from an EMBL/GenBank/DDBJ whole genome shotgun (WGS) entry which is preliminary data.</text>
</comment>
<dbReference type="EMBL" id="JBCFQL010000015">
    <property type="protein sequence ID" value="MFA9192363.1"/>
    <property type="molecule type" value="Genomic_DNA"/>
</dbReference>
<organism evidence="1 2">
    <name type="scientific">Flavobacterium zubiriense</name>
    <dbReference type="NCBI Taxonomy" id="3138075"/>
    <lineage>
        <taxon>Bacteria</taxon>
        <taxon>Pseudomonadati</taxon>
        <taxon>Bacteroidota</taxon>
        <taxon>Flavobacteriia</taxon>
        <taxon>Flavobacteriales</taxon>
        <taxon>Flavobacteriaceae</taxon>
        <taxon>Flavobacterium</taxon>
    </lineage>
</organism>
<reference evidence="1 2" key="1">
    <citation type="submission" date="2024-04" db="EMBL/GenBank/DDBJ databases">
        <title>New Clade of Flavobacterium.</title>
        <authorList>
            <person name="Matos L."/>
            <person name="Proenca D.N."/>
            <person name="Fransisco R.M."/>
            <person name="Chung A.P."/>
            <person name="Maccario L."/>
            <person name="Sorensen S.J."/>
            <person name="Morais P.V."/>
        </authorList>
    </citation>
    <scope>NUCLEOTIDE SEQUENCE [LARGE SCALE GENOMIC DNA]</scope>
    <source>
        <strain evidence="1 2">FZUC8N2.13</strain>
    </source>
</reference>
<sequence>MENNKKEIEFSIKGIKTEQFALFEENHLDKGKINLETNLSYGLNTEERDFVISMKFTFEMKKKPFITIQVNCNFEIGIESFNDLIVNEEIVIPSSFIAHMAMITVGTSRGILHAKTEGTIFNKYILPTLNVAQMVPEDAIFDYK</sequence>